<dbReference type="GO" id="GO:0044545">
    <property type="term" value="C:NSL complex"/>
    <property type="evidence" value="ECO:0007669"/>
    <property type="project" value="TreeGrafter"/>
</dbReference>
<dbReference type="PROSITE" id="PS50006">
    <property type="entry name" value="FHA_DOMAIN"/>
    <property type="match status" value="1"/>
</dbReference>
<reference evidence="3 4" key="1">
    <citation type="submission" date="2024-01" db="EMBL/GenBank/DDBJ databases">
        <title>Genome assemblies of Stephania.</title>
        <authorList>
            <person name="Yang L."/>
        </authorList>
    </citation>
    <scope>NUCLEOTIDE SEQUENCE [LARGE SCALE GENOMIC DNA]</scope>
    <source>
        <strain evidence="3">YNDBR</strain>
        <tissue evidence="3">Leaf</tissue>
    </source>
</reference>
<dbReference type="InterPro" id="IPR008984">
    <property type="entry name" value="SMAD_FHA_dom_sf"/>
</dbReference>
<dbReference type="SUPFAM" id="SSF49879">
    <property type="entry name" value="SMAD/FHA domain"/>
    <property type="match status" value="1"/>
</dbReference>
<dbReference type="GO" id="GO:0002151">
    <property type="term" value="F:G-quadruplex RNA binding"/>
    <property type="evidence" value="ECO:0007669"/>
    <property type="project" value="InterPro"/>
</dbReference>
<keyword evidence="1" id="KW-1133">Transmembrane helix</keyword>
<dbReference type="InterPro" id="IPR025999">
    <property type="entry name" value="MCRS_N"/>
</dbReference>
<dbReference type="EMBL" id="JBBNAF010000002">
    <property type="protein sequence ID" value="KAK9164277.1"/>
    <property type="molecule type" value="Genomic_DNA"/>
</dbReference>
<dbReference type="SMART" id="SM00240">
    <property type="entry name" value="FHA"/>
    <property type="match status" value="1"/>
</dbReference>
<evidence type="ECO:0000313" key="3">
    <source>
        <dbReference type="EMBL" id="KAK9164277.1"/>
    </source>
</evidence>
<feature type="domain" description="FHA" evidence="2">
    <location>
        <begin position="809"/>
        <end position="865"/>
    </location>
</feature>
<accession>A0AAP0L499</accession>
<dbReference type="PANTHER" id="PTHR13233:SF0">
    <property type="entry name" value="MICROSPHERULE PROTEIN 1"/>
    <property type="match status" value="1"/>
</dbReference>
<dbReference type="Gene3D" id="2.60.200.20">
    <property type="match status" value="1"/>
</dbReference>
<keyword evidence="4" id="KW-1185">Reference proteome</keyword>
<dbReference type="PANTHER" id="PTHR13233">
    <property type="entry name" value="MICROSPHERULE PROTEIN 1"/>
    <property type="match status" value="1"/>
</dbReference>
<keyword evidence="1" id="KW-0472">Membrane</keyword>
<gene>
    <name evidence="3" type="ORF">Syun_005179</name>
</gene>
<name>A0AAP0L499_9MAGN</name>
<dbReference type="InterPro" id="IPR000253">
    <property type="entry name" value="FHA_dom"/>
</dbReference>
<evidence type="ECO:0000259" key="2">
    <source>
        <dbReference type="PROSITE" id="PS50006"/>
    </source>
</evidence>
<evidence type="ECO:0000256" key="1">
    <source>
        <dbReference type="SAM" id="Phobius"/>
    </source>
</evidence>
<dbReference type="InterPro" id="IPR037912">
    <property type="entry name" value="MCRS1"/>
</dbReference>
<dbReference type="AlphaFoldDB" id="A0AAP0L499"/>
<organism evidence="3 4">
    <name type="scientific">Stephania yunnanensis</name>
    <dbReference type="NCBI Taxonomy" id="152371"/>
    <lineage>
        <taxon>Eukaryota</taxon>
        <taxon>Viridiplantae</taxon>
        <taxon>Streptophyta</taxon>
        <taxon>Embryophyta</taxon>
        <taxon>Tracheophyta</taxon>
        <taxon>Spermatophyta</taxon>
        <taxon>Magnoliopsida</taxon>
        <taxon>Ranunculales</taxon>
        <taxon>Menispermaceae</taxon>
        <taxon>Menispermoideae</taxon>
        <taxon>Cissampelideae</taxon>
        <taxon>Stephania</taxon>
    </lineage>
</organism>
<keyword evidence="1" id="KW-0812">Transmembrane</keyword>
<feature type="transmembrane region" description="Helical" evidence="1">
    <location>
        <begin position="936"/>
        <end position="956"/>
    </location>
</feature>
<comment type="caution">
    <text evidence="3">The sequence shown here is derived from an EMBL/GenBank/DDBJ whole genome shotgun (WGS) entry which is preliminary data.</text>
</comment>
<dbReference type="Pfam" id="PF13325">
    <property type="entry name" value="MCRS_N"/>
    <property type="match status" value="1"/>
</dbReference>
<dbReference type="GO" id="GO:0071339">
    <property type="term" value="C:MLL1 complex"/>
    <property type="evidence" value="ECO:0007669"/>
    <property type="project" value="InterPro"/>
</dbReference>
<evidence type="ECO:0000313" key="4">
    <source>
        <dbReference type="Proteomes" id="UP001420932"/>
    </source>
</evidence>
<dbReference type="GO" id="GO:0045944">
    <property type="term" value="P:positive regulation of transcription by RNA polymerase II"/>
    <property type="evidence" value="ECO:0007669"/>
    <property type="project" value="TreeGrafter"/>
</dbReference>
<proteinExistence type="predicted"/>
<dbReference type="GO" id="GO:0031011">
    <property type="term" value="C:Ino80 complex"/>
    <property type="evidence" value="ECO:0007669"/>
    <property type="project" value="InterPro"/>
</dbReference>
<sequence length="980" mass="109103">MGALAPVATWIPEDDLLMKNAVEAGASLESLAKGAVQFSRRYTTRELQDRWYALLYDPDTSEQASACMFQLENATSGISSQSNGLGDSGLCRGSRKRKEESIRSHYYGIRKRICNYSFENMDYFLATPNVNDCSGNGDGCQEQLAIHNEPPLESLAILLDDPDFDMMHHGFSLGVAPEGGVGMENGAHSFHGGDTSSLQHGVPNEMMGTNCLYEFVESVHPMSVDEIGGSDIGRSFQHDNGHKDIPHILGENLDGFENVSAVQDIEPSQAMSVSNLFENDDLRTKELPDFDTSDHPGNGCSDFGRQEFHSPVSDSMASFHHLGYSSPLPTEPIWKAIGEMSSACIAIEGNLGEKDKAPEDELGLHADTTKRIISRDNEVLEHDLFQSQSQPERMVSNAELNNSNTMTDGVLAKLQSSLLDFENDVIFSDEEGKDLMEKSSVEGLNSILLSPDEVRHCSVSNVDEPQTSVVPDAHNGAASAEEHALDEKPEVTVSNPEVELPSSESVPNPHFPELHNGVICCTFNTEDPEIPSNDDVFLPSQSFTLNTSIFKHSTEEVGTSVIHSTMGLSAHQEGSVQGQILVKKEQDPFKVSLMREPPMFPIMCSNNLTKSCQGKPELPDNKSLGLTSSIAGTFEIDQIRSATTTPFSISAGLKEDTKKSEPWNQPDFDNPMKPYNGCESTKNHPQETIDCLEQQESFPVDPNLVSRHAEHGSFEMGFTEEQHYEDEDDDVPYFSDIEALILDMDLGPGKEESCFNREVSRYRYENTKKAIIRLEQGARSYMQRAIAFHGAFAVLYGRRLKHYIKKQEVLLGRATENDSVDIDLSKEGRAHKISRQQARIKMEEDGSFCLTNLGKCSVLINSKEVMKGHSARLKSSCLIEDVHRSPYGVYLAQIVKREIEVYKEATVNRVGDIKVVILRFWFPELERDSRWSREGFGFSLFWFLVLVFLFVETINLSPEATPSFYSRRLLSYTFADFTLG</sequence>
<dbReference type="Proteomes" id="UP001420932">
    <property type="component" value="Unassembled WGS sequence"/>
</dbReference>
<protein>
    <recommendedName>
        <fullName evidence="2">FHA domain-containing protein</fullName>
    </recommendedName>
</protein>
<dbReference type="Pfam" id="PF00498">
    <property type="entry name" value="FHA"/>
    <property type="match status" value="1"/>
</dbReference>